<dbReference type="Pfam" id="PF00703">
    <property type="entry name" value="Glyco_hydro_2"/>
    <property type="match status" value="1"/>
</dbReference>
<dbReference type="Gene3D" id="2.60.40.10">
    <property type="entry name" value="Immunoglobulins"/>
    <property type="match status" value="1"/>
</dbReference>
<keyword evidence="4" id="KW-0732">Signal</keyword>
<dbReference type="SUPFAM" id="SSF51445">
    <property type="entry name" value="(Trans)glycosidases"/>
    <property type="match status" value="1"/>
</dbReference>
<evidence type="ECO:0000259" key="7">
    <source>
        <dbReference type="Pfam" id="PF02837"/>
    </source>
</evidence>
<dbReference type="PANTHER" id="PTHR42732:SF1">
    <property type="entry name" value="BETA-MANNOSIDASE"/>
    <property type="match status" value="1"/>
</dbReference>
<evidence type="ECO:0000259" key="5">
    <source>
        <dbReference type="Pfam" id="PF00703"/>
    </source>
</evidence>
<evidence type="ECO:0000256" key="4">
    <source>
        <dbReference type="SAM" id="SignalP"/>
    </source>
</evidence>
<gene>
    <name evidence="8" type="primary">lacZ_3</name>
    <name evidence="8" type="ORF">PDESU_00539</name>
</gene>
<dbReference type="Gene3D" id="3.20.20.80">
    <property type="entry name" value="Glycosidases"/>
    <property type="match status" value="1"/>
</dbReference>
<dbReference type="InterPro" id="IPR036156">
    <property type="entry name" value="Beta-gal/glucu_dom_sf"/>
</dbReference>
<keyword evidence="9" id="KW-1185">Reference proteome</keyword>
<dbReference type="AlphaFoldDB" id="A0A6C2TXD4"/>
<dbReference type="InterPro" id="IPR006102">
    <property type="entry name" value="Ig-like_GH2"/>
</dbReference>
<evidence type="ECO:0000256" key="3">
    <source>
        <dbReference type="ARBA" id="ARBA00023295"/>
    </source>
</evidence>
<evidence type="ECO:0000313" key="8">
    <source>
        <dbReference type="EMBL" id="VGO11991.1"/>
    </source>
</evidence>
<dbReference type="EMBL" id="CAAHFG010000001">
    <property type="protein sequence ID" value="VGO11991.1"/>
    <property type="molecule type" value="Genomic_DNA"/>
</dbReference>
<evidence type="ECO:0000259" key="6">
    <source>
        <dbReference type="Pfam" id="PF02836"/>
    </source>
</evidence>
<dbReference type="InterPro" id="IPR013783">
    <property type="entry name" value="Ig-like_fold"/>
</dbReference>
<dbReference type="Gene3D" id="2.60.120.260">
    <property type="entry name" value="Galactose-binding domain-like"/>
    <property type="match status" value="1"/>
</dbReference>
<dbReference type="GO" id="GO:0004553">
    <property type="term" value="F:hydrolase activity, hydrolyzing O-glycosyl compounds"/>
    <property type="evidence" value="ECO:0007669"/>
    <property type="project" value="InterPro"/>
</dbReference>
<proteinExistence type="inferred from homology"/>
<dbReference type="SUPFAM" id="SSF49785">
    <property type="entry name" value="Galactose-binding domain-like"/>
    <property type="match status" value="1"/>
</dbReference>
<dbReference type="InterPro" id="IPR006103">
    <property type="entry name" value="Glyco_hydro_2_cat"/>
</dbReference>
<keyword evidence="2" id="KW-0378">Hydrolase</keyword>
<dbReference type="InterPro" id="IPR008979">
    <property type="entry name" value="Galactose-bd-like_sf"/>
</dbReference>
<evidence type="ECO:0000313" key="9">
    <source>
        <dbReference type="Proteomes" id="UP000366872"/>
    </source>
</evidence>
<sequence length="961" mass="107262">MKVIITMVVLLAFSMAGHAGLRDVQSLDGEWNIVFDEANEGRQAAWHVQETFNELESRPIQVPSCWEEIEQDYEGVATYGKTFKVSRDWKGKTVRLQFDAVNYIAEVWLNDHCVGRHEGGYGPFEFQVDDLLKFGQENFLSLRVVGPIVTREDLVIDGLGKNDAPHWRGAIVGGIWQSVRLVASGSVTVDDLFVIPQLKDDTARVQLQLENTDTKRGDARVSVSVSDENGVVAEKSKKLKLLPGKNKADWTLQIPDAKYWSPDAPNLYTVSVTVEGSDAETVRFGMRELTVKDKEFVLNGKPIYIKAAFFEGLYPTRLALPDNREMAIREIQLAKDAGFNMIRPWRKPPPPEWLDLCDEMGVLVIGGLPIECMRQWPTVTPEMPRRIENEVRTAILRDRNRACIVQWEIFNEIWRKELKRMKHPMSMLARELDPSRMILDESGGFADGANIYLPYEVEPVKFNDIHMYLGAPLNDKTYAQILALGMTDAEMQALGYEPDELKNKHAHAGLMSLVSEIGYGSIPDVVDNNRRFREKGNPLVPPYRYHQMLEETTAAVLKESGLDAIYPDVQQFCIEQQKIHSDVNKRMVEAIRSNPMVRGYCVHALTGGDWVLGAGLLDLWRNPKASYYGTKEANAPRYLAVRVMPRNIYAGQPAKVTVTGINDLDAVDGKLEVRLLDADGKVVKKWKHKVELAGGISGLLEEALDASKLSGAYKAEVKLTGKSGVMAQNTFGFNVFGAADLQVPSAKIAVLDSTDALTPFLKGRGIAFVEFDETTPKSMPVYVVDNVANTKPLKATFRALENFVKQGGTAVYLQAMLRPGNIYWSGKLPSDEVLPIKKGKKHALGLWVGVSHIVTDHPVFAGLPVNTMMGQEYENVWSPYVLSDMGNDLIVGSVSYGFYAGDKTHMQSYIGPEPAFYGMDMGIVKHGDGRYVLSTLRLIENLGSDPVADKILFNLINWTAR</sequence>
<feature type="domain" description="Glycoside hydrolase family 2 catalytic" evidence="6">
    <location>
        <begin position="290"/>
        <end position="444"/>
    </location>
</feature>
<dbReference type="Proteomes" id="UP000366872">
    <property type="component" value="Unassembled WGS sequence"/>
</dbReference>
<keyword evidence="3" id="KW-0326">Glycosidase</keyword>
<dbReference type="Pfam" id="PF02837">
    <property type="entry name" value="Glyco_hydro_2_N"/>
    <property type="match status" value="1"/>
</dbReference>
<dbReference type="RefSeq" id="WP_136077693.1">
    <property type="nucleotide sequence ID" value="NZ_CAAHFG010000001.1"/>
</dbReference>
<evidence type="ECO:0000256" key="2">
    <source>
        <dbReference type="ARBA" id="ARBA00022801"/>
    </source>
</evidence>
<dbReference type="InterPro" id="IPR029062">
    <property type="entry name" value="Class_I_gatase-like"/>
</dbReference>
<feature type="chain" id="PRO_5025686350" evidence="4">
    <location>
        <begin position="20"/>
        <end position="961"/>
    </location>
</feature>
<protein>
    <submittedName>
        <fullName evidence="8">Beta-galactosidase</fullName>
    </submittedName>
</protein>
<name>A0A6C2TXD4_PONDE</name>
<feature type="domain" description="Glycosyl hydrolases family 2 sugar binding" evidence="7">
    <location>
        <begin position="25"/>
        <end position="144"/>
    </location>
</feature>
<dbReference type="InterPro" id="IPR051913">
    <property type="entry name" value="GH2_Domain-Containing"/>
</dbReference>
<evidence type="ECO:0000256" key="1">
    <source>
        <dbReference type="ARBA" id="ARBA00007401"/>
    </source>
</evidence>
<reference evidence="8 9" key="1">
    <citation type="submission" date="2019-04" db="EMBL/GenBank/DDBJ databases">
        <authorList>
            <person name="Van Vliet M D."/>
        </authorList>
    </citation>
    <scope>NUCLEOTIDE SEQUENCE [LARGE SCALE GENOMIC DNA]</scope>
    <source>
        <strain evidence="8 9">F1</strain>
    </source>
</reference>
<organism evidence="8 9">
    <name type="scientific">Pontiella desulfatans</name>
    <dbReference type="NCBI Taxonomy" id="2750659"/>
    <lineage>
        <taxon>Bacteria</taxon>
        <taxon>Pseudomonadati</taxon>
        <taxon>Kiritimatiellota</taxon>
        <taxon>Kiritimatiellia</taxon>
        <taxon>Kiritimatiellales</taxon>
        <taxon>Pontiellaceae</taxon>
        <taxon>Pontiella</taxon>
    </lineage>
</organism>
<dbReference type="GO" id="GO:0005975">
    <property type="term" value="P:carbohydrate metabolic process"/>
    <property type="evidence" value="ECO:0007669"/>
    <property type="project" value="InterPro"/>
</dbReference>
<feature type="domain" description="Glycoside hydrolase family 2 immunoglobulin-like beta-sandwich" evidence="5">
    <location>
        <begin position="187"/>
        <end position="287"/>
    </location>
</feature>
<dbReference type="SUPFAM" id="SSF49303">
    <property type="entry name" value="beta-Galactosidase/glucuronidase domain"/>
    <property type="match status" value="1"/>
</dbReference>
<dbReference type="InterPro" id="IPR017853">
    <property type="entry name" value="GH"/>
</dbReference>
<feature type="signal peptide" evidence="4">
    <location>
        <begin position="1"/>
        <end position="19"/>
    </location>
</feature>
<dbReference type="SUPFAM" id="SSF52317">
    <property type="entry name" value="Class I glutamine amidotransferase-like"/>
    <property type="match status" value="1"/>
</dbReference>
<dbReference type="InterPro" id="IPR006104">
    <property type="entry name" value="Glyco_hydro_2_N"/>
</dbReference>
<comment type="similarity">
    <text evidence="1">Belongs to the glycosyl hydrolase 2 family.</text>
</comment>
<dbReference type="PANTHER" id="PTHR42732">
    <property type="entry name" value="BETA-GALACTOSIDASE"/>
    <property type="match status" value="1"/>
</dbReference>
<dbReference type="Pfam" id="PF02836">
    <property type="entry name" value="Glyco_hydro_2_C"/>
    <property type="match status" value="1"/>
</dbReference>
<accession>A0A6C2TXD4</accession>